<dbReference type="InterPro" id="IPR002477">
    <property type="entry name" value="Peptidoglycan-bd-like"/>
</dbReference>
<name>A0ABT0FQL3_9ACTN</name>
<feature type="domain" description="N-acetylmuramoyl-L-alanine amidase" evidence="7">
    <location>
        <begin position="15"/>
        <end position="156"/>
    </location>
</feature>
<keyword evidence="5" id="KW-0961">Cell wall biogenesis/degradation</keyword>
<comment type="similarity">
    <text evidence="2">Belongs to the N-acetylmuramoyl-L-alanine amidase 2 family.</text>
</comment>
<dbReference type="InterPro" id="IPR036505">
    <property type="entry name" value="Amidase/PGRP_sf"/>
</dbReference>
<dbReference type="PANTHER" id="PTHR30417">
    <property type="entry name" value="N-ACETYLMURAMOYL-L-ALANINE AMIDASE AMID"/>
    <property type="match status" value="1"/>
</dbReference>
<organism evidence="8 9">
    <name type="scientific">Actinomadura luzonensis</name>
    <dbReference type="NCBI Taxonomy" id="2805427"/>
    <lineage>
        <taxon>Bacteria</taxon>
        <taxon>Bacillati</taxon>
        <taxon>Actinomycetota</taxon>
        <taxon>Actinomycetes</taxon>
        <taxon>Streptosporangiales</taxon>
        <taxon>Thermomonosporaceae</taxon>
        <taxon>Actinomadura</taxon>
    </lineage>
</organism>
<dbReference type="PANTHER" id="PTHR30417:SF1">
    <property type="entry name" value="N-ACETYLMURAMOYL-L-ALANINE AMIDASE AMID"/>
    <property type="match status" value="1"/>
</dbReference>
<evidence type="ECO:0000256" key="4">
    <source>
        <dbReference type="ARBA" id="ARBA00022801"/>
    </source>
</evidence>
<dbReference type="Pfam" id="PF01510">
    <property type="entry name" value="Amidase_2"/>
    <property type="match status" value="1"/>
</dbReference>
<proteinExistence type="inferred from homology"/>
<dbReference type="InterPro" id="IPR036365">
    <property type="entry name" value="PGBD-like_sf"/>
</dbReference>
<protein>
    <recommendedName>
        <fullName evidence="3">N-acetylmuramoyl-L-alanine amidase</fullName>
        <ecNumber evidence="3">3.5.1.28</ecNumber>
    </recommendedName>
</protein>
<reference evidence="8 9" key="1">
    <citation type="submission" date="2022-04" db="EMBL/GenBank/DDBJ databases">
        <title>Genome draft of Actinomadura sp. ATCC 31491.</title>
        <authorList>
            <person name="Shi X."/>
            <person name="Du Y."/>
        </authorList>
    </citation>
    <scope>NUCLEOTIDE SEQUENCE [LARGE SCALE GENOMIC DNA]</scope>
    <source>
        <strain evidence="8 9">ATCC 31491</strain>
    </source>
</reference>
<evidence type="ECO:0000259" key="7">
    <source>
        <dbReference type="Pfam" id="PF01510"/>
    </source>
</evidence>
<dbReference type="RefSeq" id="WP_242380750.1">
    <property type="nucleotide sequence ID" value="NZ_JAKRKC020000001.1"/>
</dbReference>
<dbReference type="EC" id="3.5.1.28" evidence="3"/>
<comment type="caution">
    <text evidence="8">The sequence shown here is derived from an EMBL/GenBank/DDBJ whole genome shotgun (WGS) entry which is preliminary data.</text>
</comment>
<evidence type="ECO:0000313" key="8">
    <source>
        <dbReference type="EMBL" id="MCK2214305.1"/>
    </source>
</evidence>
<evidence type="ECO:0000256" key="2">
    <source>
        <dbReference type="ARBA" id="ARBA00007553"/>
    </source>
</evidence>
<dbReference type="Gene3D" id="3.40.80.10">
    <property type="entry name" value="Peptidoglycan recognition protein-like"/>
    <property type="match status" value="1"/>
</dbReference>
<dbReference type="SUPFAM" id="SSF47090">
    <property type="entry name" value="PGBD-like"/>
    <property type="match status" value="1"/>
</dbReference>
<dbReference type="InterPro" id="IPR051206">
    <property type="entry name" value="NAMLAA_amidase_2"/>
</dbReference>
<sequence length="258" mass="28616">MKLVQARWYHRGRISPIRLIVVHSMEWVERPTTAEECAKMFATMNRQASAHACVDANSVVRCVRDQDTAWAAPGGNADGLQLELAGFARQTRAEWLDAYGKAMLGQAAGVIAGWARAHKIPVRRLTRAELRAGKRGITSHADISAVYRRSDHSDPGGNFPWDVLLDLVAGELGDAAGREEVEVPAWKRPLSWPPTTKGDDVKVWQRQMRKRGWRLDVDGWYSGADGEACMAFQEEKGLKATGVVDEATWRAAWTAPIT</sequence>
<feature type="domain" description="Peptidoglycan binding-like" evidence="6">
    <location>
        <begin position="198"/>
        <end position="251"/>
    </location>
</feature>
<dbReference type="EMBL" id="JAKRKC020000001">
    <property type="protein sequence ID" value="MCK2214305.1"/>
    <property type="molecule type" value="Genomic_DNA"/>
</dbReference>
<dbReference type="Gene3D" id="1.10.101.10">
    <property type="entry name" value="PGBD-like superfamily/PGBD"/>
    <property type="match status" value="1"/>
</dbReference>
<evidence type="ECO:0000259" key="6">
    <source>
        <dbReference type="Pfam" id="PF01471"/>
    </source>
</evidence>
<evidence type="ECO:0000313" key="9">
    <source>
        <dbReference type="Proteomes" id="UP001317259"/>
    </source>
</evidence>
<dbReference type="Proteomes" id="UP001317259">
    <property type="component" value="Unassembled WGS sequence"/>
</dbReference>
<keyword evidence="4" id="KW-0378">Hydrolase</keyword>
<dbReference type="InterPro" id="IPR036366">
    <property type="entry name" value="PGBDSf"/>
</dbReference>
<accession>A0ABT0FQL3</accession>
<keyword evidence="9" id="KW-1185">Reference proteome</keyword>
<dbReference type="SUPFAM" id="SSF55846">
    <property type="entry name" value="N-acetylmuramoyl-L-alanine amidase-like"/>
    <property type="match status" value="1"/>
</dbReference>
<dbReference type="Pfam" id="PF01471">
    <property type="entry name" value="PG_binding_1"/>
    <property type="match status" value="1"/>
</dbReference>
<gene>
    <name evidence="8" type="ORF">MF672_010950</name>
</gene>
<comment type="catalytic activity">
    <reaction evidence="1">
        <text>Hydrolyzes the link between N-acetylmuramoyl residues and L-amino acid residues in certain cell-wall glycopeptides.</text>
        <dbReference type="EC" id="3.5.1.28"/>
    </reaction>
</comment>
<evidence type="ECO:0000256" key="5">
    <source>
        <dbReference type="ARBA" id="ARBA00023316"/>
    </source>
</evidence>
<evidence type="ECO:0000256" key="1">
    <source>
        <dbReference type="ARBA" id="ARBA00001561"/>
    </source>
</evidence>
<dbReference type="InterPro" id="IPR002502">
    <property type="entry name" value="Amidase_domain"/>
</dbReference>
<evidence type="ECO:0000256" key="3">
    <source>
        <dbReference type="ARBA" id="ARBA00011901"/>
    </source>
</evidence>